<dbReference type="NCBIfam" id="TIGR00231">
    <property type="entry name" value="small_GTP"/>
    <property type="match status" value="1"/>
</dbReference>
<dbReference type="FunFam" id="2.70.210.12:FF:000001">
    <property type="entry name" value="GTPase Obg"/>
    <property type="match status" value="1"/>
</dbReference>
<dbReference type="InterPro" id="IPR036726">
    <property type="entry name" value="GTP1_OBG_dom_sf"/>
</dbReference>
<name>A0A6G1SGV2_9ACAR</name>
<dbReference type="AlphaFoldDB" id="A0A6G1SGV2"/>
<dbReference type="PRINTS" id="PR00326">
    <property type="entry name" value="GTP1OBG"/>
</dbReference>
<dbReference type="InterPro" id="IPR005225">
    <property type="entry name" value="Small_GTP-bd"/>
</dbReference>
<evidence type="ECO:0000259" key="6">
    <source>
        <dbReference type="PROSITE" id="PS51883"/>
    </source>
</evidence>
<dbReference type="InterPro" id="IPR006073">
    <property type="entry name" value="GTP-bd"/>
</dbReference>
<dbReference type="GO" id="GO:0005525">
    <property type="term" value="F:GTP binding"/>
    <property type="evidence" value="ECO:0007669"/>
    <property type="project" value="UniProtKB-KW"/>
</dbReference>
<dbReference type="PIRSF" id="PIRSF002401">
    <property type="entry name" value="GTP_bd_Obg/CgtA"/>
    <property type="match status" value="1"/>
</dbReference>
<dbReference type="InterPro" id="IPR031167">
    <property type="entry name" value="G_OBG"/>
</dbReference>
<dbReference type="GO" id="GO:0000287">
    <property type="term" value="F:magnesium ion binding"/>
    <property type="evidence" value="ECO:0007669"/>
    <property type="project" value="InterPro"/>
</dbReference>
<dbReference type="InterPro" id="IPR027417">
    <property type="entry name" value="P-loop_NTPase"/>
</dbReference>
<dbReference type="CDD" id="cd01898">
    <property type="entry name" value="Obg"/>
    <property type="match status" value="1"/>
</dbReference>
<evidence type="ECO:0000256" key="3">
    <source>
        <dbReference type="ARBA" id="ARBA00022741"/>
    </source>
</evidence>
<keyword evidence="4" id="KW-0342">GTP-binding</keyword>
<evidence type="ECO:0000259" key="5">
    <source>
        <dbReference type="PROSITE" id="PS51710"/>
    </source>
</evidence>
<dbReference type="GO" id="GO:0003924">
    <property type="term" value="F:GTPase activity"/>
    <property type="evidence" value="ECO:0007669"/>
    <property type="project" value="InterPro"/>
</dbReference>
<proteinExistence type="inferred from homology"/>
<dbReference type="SUPFAM" id="SSF82051">
    <property type="entry name" value="Obg GTP-binding protein N-terminal domain"/>
    <property type="match status" value="1"/>
</dbReference>
<comment type="similarity">
    <text evidence="1">Belongs to the TRAFAC class OBG-HflX-like GTPase superfamily. OBG GTPase family.</text>
</comment>
<reference evidence="7" key="1">
    <citation type="submission" date="2018-10" db="EMBL/GenBank/DDBJ databases">
        <title>Transcriptome assembly of Aceria tosichella (Wheat curl mite) Type 2.</title>
        <authorList>
            <person name="Scully E.D."/>
            <person name="Geib S.M."/>
            <person name="Palmer N.A."/>
            <person name="Gupta A.K."/>
            <person name="Sarath G."/>
            <person name="Tatineni S."/>
        </authorList>
    </citation>
    <scope>NUCLEOTIDE SEQUENCE</scope>
    <source>
        <strain evidence="7">LincolnNE</strain>
    </source>
</reference>
<dbReference type="EMBL" id="GGYP01004818">
    <property type="protein sequence ID" value="MDE49589.1"/>
    <property type="molecule type" value="Transcribed_RNA"/>
</dbReference>
<dbReference type="NCBIfam" id="NF008956">
    <property type="entry name" value="PRK12299.1"/>
    <property type="match status" value="1"/>
</dbReference>
<dbReference type="PROSITE" id="PS51883">
    <property type="entry name" value="OBG"/>
    <property type="match status" value="1"/>
</dbReference>
<feature type="domain" description="OBG-type G" evidence="5">
    <location>
        <begin position="189"/>
        <end position="359"/>
    </location>
</feature>
<dbReference type="SUPFAM" id="SSF52540">
    <property type="entry name" value="P-loop containing nucleoside triphosphate hydrolases"/>
    <property type="match status" value="1"/>
</dbReference>
<evidence type="ECO:0000256" key="1">
    <source>
        <dbReference type="ARBA" id="ARBA00007699"/>
    </source>
</evidence>
<evidence type="ECO:0000256" key="4">
    <source>
        <dbReference type="ARBA" id="ARBA00023134"/>
    </source>
</evidence>
<gene>
    <name evidence="7" type="primary">GTPBP5</name>
    <name evidence="7" type="ORF">g.20896</name>
</gene>
<dbReference type="Gene3D" id="3.40.50.300">
    <property type="entry name" value="P-loop containing nucleotide triphosphate hydrolases"/>
    <property type="match status" value="1"/>
</dbReference>
<feature type="domain" description="Obg" evidence="6">
    <location>
        <begin position="20"/>
        <end position="188"/>
    </location>
</feature>
<dbReference type="PROSITE" id="PS51710">
    <property type="entry name" value="G_OBG"/>
    <property type="match status" value="1"/>
</dbReference>
<evidence type="ECO:0000313" key="7">
    <source>
        <dbReference type="EMBL" id="MDE49589.1"/>
    </source>
</evidence>
<dbReference type="Pfam" id="PF01926">
    <property type="entry name" value="MMR_HSR1"/>
    <property type="match status" value="1"/>
</dbReference>
<dbReference type="Pfam" id="PF01018">
    <property type="entry name" value="GTP1_OBG"/>
    <property type="match status" value="1"/>
</dbReference>
<dbReference type="PANTHER" id="PTHR11702">
    <property type="entry name" value="DEVELOPMENTALLY REGULATED GTP-BINDING PROTEIN-RELATED"/>
    <property type="match status" value="1"/>
</dbReference>
<evidence type="ECO:0000256" key="2">
    <source>
        <dbReference type="ARBA" id="ARBA00022517"/>
    </source>
</evidence>
<dbReference type="NCBIfam" id="TIGR02729">
    <property type="entry name" value="Obg_CgtA"/>
    <property type="match status" value="1"/>
</dbReference>
<keyword evidence="3" id="KW-0547">Nucleotide-binding</keyword>
<dbReference type="InterPro" id="IPR045086">
    <property type="entry name" value="OBG_GTPase"/>
</dbReference>
<dbReference type="GO" id="GO:0042254">
    <property type="term" value="P:ribosome biogenesis"/>
    <property type="evidence" value="ECO:0007669"/>
    <property type="project" value="UniProtKB-UniRule"/>
</dbReference>
<dbReference type="InterPro" id="IPR006169">
    <property type="entry name" value="GTP1_OBG_dom"/>
</dbReference>
<accession>A0A6G1SGV2</accession>
<dbReference type="PANTHER" id="PTHR11702:SF31">
    <property type="entry name" value="MITOCHONDRIAL RIBOSOME-ASSOCIATED GTPASE 2"/>
    <property type="match status" value="1"/>
</dbReference>
<keyword evidence="2" id="KW-0690">Ribosome biogenesis</keyword>
<protein>
    <submittedName>
        <fullName evidence="7">GTP-binding protein 5</fullName>
    </submittedName>
</protein>
<dbReference type="InterPro" id="IPR014100">
    <property type="entry name" value="GTP-bd_Obg/CgtA"/>
</dbReference>
<organism evidence="7">
    <name type="scientific">Aceria tosichella</name>
    <name type="common">wheat curl mite</name>
    <dbReference type="NCBI Taxonomy" id="561515"/>
    <lineage>
        <taxon>Eukaryota</taxon>
        <taxon>Metazoa</taxon>
        <taxon>Ecdysozoa</taxon>
        <taxon>Arthropoda</taxon>
        <taxon>Chelicerata</taxon>
        <taxon>Arachnida</taxon>
        <taxon>Acari</taxon>
        <taxon>Acariformes</taxon>
        <taxon>Trombidiformes</taxon>
        <taxon>Prostigmata</taxon>
        <taxon>Eupodina</taxon>
        <taxon>Eriophyoidea</taxon>
        <taxon>Eriophyidae</taxon>
        <taxon>Eriophyinae</taxon>
        <taxon>Aceriini</taxon>
        <taxon>Aceria</taxon>
    </lineage>
</organism>
<dbReference type="GO" id="GO:0005739">
    <property type="term" value="C:mitochondrion"/>
    <property type="evidence" value="ECO:0007669"/>
    <property type="project" value="TreeGrafter"/>
</dbReference>
<dbReference type="Gene3D" id="2.70.210.12">
    <property type="entry name" value="GTP1/OBG domain"/>
    <property type="match status" value="1"/>
</dbReference>
<sequence length="375" mass="40624">MQASLRIASRLAPVKKKYNRAFIDSVRVKFTGGRGGDGCISMLSLFANEFAGPDGGNGGNGGHVVLRANGMVKSLNNVAHTYRGKPGIRGKGKDLHGANGEHTFVEVPVGTLVLPAKPKDLGDHEYDPDKSEIIAELDVEGSMFIAARGGAGGKGNAHYLSNKNRHPRIAEAGACGDENVYQLRIKVYAHVGLIGLPNAGKSTLLRTLTGAQVKVGDYAFTTLHPQVGVIEFDDYSQVAISDLPGLIEDSHKNRGLGLQFLRSLERCACLLYVIDMSATDPIQQFETLIGELEAHKAGMSGRPHLILGNKIDHEQAQANLESFERHLGSTRPNSKLIFASSKRGDGLELLRLEIKRLHEEYQAKNSDDIDLSLTW</sequence>